<dbReference type="EMBL" id="BLAU01000001">
    <property type="protein sequence ID" value="GET20675.1"/>
    <property type="molecule type" value="Genomic_DNA"/>
</dbReference>
<name>A0A2P8CHW5_9BACT</name>
<dbReference type="RefSeq" id="WP_106541098.1">
    <property type="nucleotide sequence ID" value="NZ_BLAU01000001.1"/>
</dbReference>
<dbReference type="InterPro" id="IPR046548">
    <property type="entry name" value="DUF6804"/>
</dbReference>
<keyword evidence="1" id="KW-1133">Transmembrane helix</keyword>
<feature type="transmembrane region" description="Helical" evidence="1">
    <location>
        <begin position="50"/>
        <end position="69"/>
    </location>
</feature>
<reference evidence="2 5" key="2">
    <citation type="submission" date="2019-10" db="EMBL/GenBank/DDBJ databases">
        <title>Prolixibacter strains distinguished by the presence of nitrate reductase genes were adept at nitrate-dependent anaerobic corrosion of metallic iron and carbon steel.</title>
        <authorList>
            <person name="Iino T."/>
            <person name="Shono N."/>
            <person name="Ito K."/>
            <person name="Nakamura R."/>
            <person name="Sueoka K."/>
            <person name="Harayama S."/>
            <person name="Ohkuma M."/>
        </authorList>
    </citation>
    <scope>NUCLEOTIDE SEQUENCE [LARGE SCALE GENOMIC DNA]</scope>
    <source>
        <strain evidence="2 5">MIC1-1</strain>
    </source>
</reference>
<evidence type="ECO:0000313" key="5">
    <source>
        <dbReference type="Proteomes" id="UP000396862"/>
    </source>
</evidence>
<evidence type="ECO:0000313" key="3">
    <source>
        <dbReference type="EMBL" id="PSK84502.1"/>
    </source>
</evidence>
<proteinExistence type="predicted"/>
<keyword evidence="1" id="KW-0472">Membrane</keyword>
<dbReference type="Proteomes" id="UP000240621">
    <property type="component" value="Unassembled WGS sequence"/>
</dbReference>
<dbReference type="OrthoDB" id="1123420at2"/>
<protein>
    <submittedName>
        <fullName evidence="3">Uncharacterized protein</fullName>
    </submittedName>
</protein>
<comment type="caution">
    <text evidence="3">The sequence shown here is derived from an EMBL/GenBank/DDBJ whole genome shotgun (WGS) entry which is preliminary data.</text>
</comment>
<organism evidence="3 4">
    <name type="scientific">Prolixibacter denitrificans</name>
    <dbReference type="NCBI Taxonomy" id="1541063"/>
    <lineage>
        <taxon>Bacteria</taxon>
        <taxon>Pseudomonadati</taxon>
        <taxon>Bacteroidota</taxon>
        <taxon>Bacteroidia</taxon>
        <taxon>Marinilabiliales</taxon>
        <taxon>Prolixibacteraceae</taxon>
        <taxon>Prolixibacter</taxon>
    </lineage>
</organism>
<dbReference type="AlphaFoldDB" id="A0A2P8CHW5"/>
<evidence type="ECO:0000256" key="1">
    <source>
        <dbReference type="SAM" id="Phobius"/>
    </source>
</evidence>
<keyword evidence="5" id="KW-1185">Reference proteome</keyword>
<evidence type="ECO:0000313" key="4">
    <source>
        <dbReference type="Proteomes" id="UP000240621"/>
    </source>
</evidence>
<feature type="transmembrane region" description="Helical" evidence="1">
    <location>
        <begin position="75"/>
        <end position="93"/>
    </location>
</feature>
<accession>A0A2P8CHW5</accession>
<sequence>MRFVLLLSAALLLLSLAALPSGFYILLRIAVTIGAVAAIISEIDNGINFWVVAFAIIAILFNPLLPIYLDDKSAWMPIDIIAAVLFLVKSFTLKKAEKVS</sequence>
<evidence type="ECO:0000313" key="2">
    <source>
        <dbReference type="EMBL" id="GET20675.1"/>
    </source>
</evidence>
<reference evidence="3 4" key="1">
    <citation type="submission" date="2018-03" db="EMBL/GenBank/DDBJ databases">
        <title>Genomic Encyclopedia of Archaeal and Bacterial Type Strains, Phase II (KMG-II): from individual species to whole genera.</title>
        <authorList>
            <person name="Goeker M."/>
        </authorList>
    </citation>
    <scope>NUCLEOTIDE SEQUENCE [LARGE SCALE GENOMIC DNA]</scope>
    <source>
        <strain evidence="3 4">DSM 27267</strain>
    </source>
</reference>
<dbReference type="EMBL" id="PYGC01000002">
    <property type="protein sequence ID" value="PSK84502.1"/>
    <property type="molecule type" value="Genomic_DNA"/>
</dbReference>
<gene>
    <name evidence="3" type="ORF">CLV93_102290</name>
    <name evidence="2" type="ORF">JCM18694_09210</name>
</gene>
<keyword evidence="1" id="KW-0812">Transmembrane</keyword>
<dbReference type="Pfam" id="PF20619">
    <property type="entry name" value="DUF6804"/>
    <property type="match status" value="1"/>
</dbReference>
<dbReference type="Proteomes" id="UP000396862">
    <property type="component" value="Unassembled WGS sequence"/>
</dbReference>